<sequence>MTSLLPVLVITGPRGAADALDLPPLGAPLAYATTDTVTEQDWSAAPMVVVDDRHITQLLGRRLPSRGGRVVALYSDRDDAGVFRRAAVLGATEAAHVSDDMLKLHALTLVWTQQVQWEHVFGADA</sequence>
<proteinExistence type="predicted"/>
<protein>
    <submittedName>
        <fullName evidence="1">Uncharacterized protein</fullName>
    </submittedName>
</protein>
<organism evidence="1 2">
    <name type="scientific">Streptomyces citrinus</name>
    <dbReference type="NCBI Taxonomy" id="3118173"/>
    <lineage>
        <taxon>Bacteria</taxon>
        <taxon>Bacillati</taxon>
        <taxon>Actinomycetota</taxon>
        <taxon>Actinomycetes</taxon>
        <taxon>Kitasatosporales</taxon>
        <taxon>Streptomycetaceae</taxon>
        <taxon>Streptomyces</taxon>
    </lineage>
</organism>
<keyword evidence="2" id="KW-1185">Reference proteome</keyword>
<dbReference type="Proteomes" id="UP001432251">
    <property type="component" value="Plasmid p1"/>
</dbReference>
<evidence type="ECO:0000313" key="2">
    <source>
        <dbReference type="Proteomes" id="UP001432251"/>
    </source>
</evidence>
<dbReference type="EMBL" id="CP146023">
    <property type="protein sequence ID" value="WWQ69611.1"/>
    <property type="molecule type" value="Genomic_DNA"/>
</dbReference>
<gene>
    <name evidence="1" type="ORF">V2W30_41355</name>
</gene>
<geneLocation type="plasmid" evidence="1 2">
    <name>p1</name>
</geneLocation>
<name>A0ACD5AQW8_9ACTN</name>
<evidence type="ECO:0000313" key="1">
    <source>
        <dbReference type="EMBL" id="WWQ69611.1"/>
    </source>
</evidence>
<accession>A0ACD5AQW8</accession>
<reference evidence="1" key="1">
    <citation type="journal article" date="2025" name="Int. J. Syst. Evol. Microbiol.">
        <title>Streptomyces citrinus sp. nov., with yellow diffusible pigment.</title>
        <authorList>
            <person name="He Y."/>
            <person name="Yang E."/>
            <person name="Xu J."/>
            <person name="Sun Y."/>
            <person name="Sun L."/>
        </authorList>
    </citation>
    <scope>NUCLEOTIDE SEQUENCE</scope>
    <source>
        <strain evidence="1">Q6</strain>
    </source>
</reference>
<keyword evidence="1" id="KW-0614">Plasmid</keyword>